<comment type="caution">
    <text evidence="2">The sequence shown here is derived from an EMBL/GenBank/DDBJ whole genome shotgun (WGS) entry which is preliminary data.</text>
</comment>
<evidence type="ECO:0000256" key="1">
    <source>
        <dbReference type="SAM" id="MobiDB-lite"/>
    </source>
</evidence>
<evidence type="ECO:0000313" key="2">
    <source>
        <dbReference type="EMBL" id="KAK8034851.1"/>
    </source>
</evidence>
<reference evidence="2 3" key="1">
    <citation type="submission" date="2023-01" db="EMBL/GenBank/DDBJ databases">
        <title>Analysis of 21 Apiospora genomes using comparative genomics revels a genus with tremendous synthesis potential of carbohydrate active enzymes and secondary metabolites.</title>
        <authorList>
            <person name="Sorensen T."/>
        </authorList>
    </citation>
    <scope>NUCLEOTIDE SEQUENCE [LARGE SCALE GENOMIC DNA]</scope>
    <source>
        <strain evidence="2 3">CBS 33761</strain>
    </source>
</reference>
<evidence type="ECO:0000313" key="3">
    <source>
        <dbReference type="Proteomes" id="UP001444661"/>
    </source>
</evidence>
<protein>
    <submittedName>
        <fullName evidence="2">Uncharacterized protein</fullName>
    </submittedName>
</protein>
<proteinExistence type="predicted"/>
<sequence length="124" mass="12678">MLKYIPTREPVQKLRFMAFMAKSQFRLDRGISSSVHGDWAIASDCDDDCDCGAGGDGHRDGGGDGGDESLGTGTESASVEIGDLVLALVPHEGADERASYRGGLATAQGVAAEGSSGTSGQGAR</sequence>
<gene>
    <name evidence="2" type="ORF">PG993_009846</name>
</gene>
<name>A0ABR1SLX0_9PEZI</name>
<dbReference type="EMBL" id="JAQQWK010000009">
    <property type="protein sequence ID" value="KAK8034851.1"/>
    <property type="molecule type" value="Genomic_DNA"/>
</dbReference>
<dbReference type="Proteomes" id="UP001444661">
    <property type="component" value="Unassembled WGS sequence"/>
</dbReference>
<accession>A0ABR1SLX0</accession>
<keyword evidence="3" id="KW-1185">Reference proteome</keyword>
<feature type="region of interest" description="Disordered" evidence="1">
    <location>
        <begin position="51"/>
        <end position="75"/>
    </location>
</feature>
<organism evidence="2 3">
    <name type="scientific">Apiospora rasikravindrae</name>
    <dbReference type="NCBI Taxonomy" id="990691"/>
    <lineage>
        <taxon>Eukaryota</taxon>
        <taxon>Fungi</taxon>
        <taxon>Dikarya</taxon>
        <taxon>Ascomycota</taxon>
        <taxon>Pezizomycotina</taxon>
        <taxon>Sordariomycetes</taxon>
        <taxon>Xylariomycetidae</taxon>
        <taxon>Amphisphaeriales</taxon>
        <taxon>Apiosporaceae</taxon>
        <taxon>Apiospora</taxon>
    </lineage>
</organism>